<proteinExistence type="predicted"/>
<name>D9S396_THEOJ</name>
<comment type="subcellular location">
    <subcellularLocation>
        <location evidence="1">Cell membrane</location>
    </subcellularLocation>
</comment>
<keyword evidence="4 6" id="KW-1133">Transmembrane helix</keyword>
<feature type="signal peptide" evidence="7">
    <location>
        <begin position="1"/>
        <end position="25"/>
    </location>
</feature>
<evidence type="ECO:0000313" key="8">
    <source>
        <dbReference type="EMBL" id="ADL07873.1"/>
    </source>
</evidence>
<accession>D9S396</accession>
<dbReference type="OrthoDB" id="1727263at2"/>
<dbReference type="HOGENOM" id="CLU_1474511_0_0_9"/>
<dbReference type="RefSeq" id="WP_013275913.1">
    <property type="nucleotide sequence ID" value="NC_014377.1"/>
</dbReference>
<dbReference type="AlphaFoldDB" id="D9S396"/>
<keyword evidence="2" id="KW-1003">Cell membrane</keyword>
<dbReference type="EMBL" id="CP002131">
    <property type="protein sequence ID" value="ADL07873.1"/>
    <property type="molecule type" value="Genomic_DNA"/>
</dbReference>
<reference evidence="8 9" key="1">
    <citation type="journal article" date="2010" name="Stand. Genomic Sci.">
        <title>Complete genome sequence of Thermosediminibacter oceani type strain (JW/IW-1228P).</title>
        <authorList>
            <person name="Pitluck S."/>
            <person name="Yasawong M."/>
            <person name="Munk C."/>
            <person name="Nolan M."/>
            <person name="Lapidus A."/>
            <person name="Lucas S."/>
            <person name="Glavina Del Rio T."/>
            <person name="Tice H."/>
            <person name="Cheng J.F."/>
            <person name="Bruce D."/>
            <person name="Detter C."/>
            <person name="Tapia R."/>
            <person name="Han C."/>
            <person name="Goodwin L."/>
            <person name="Liolios K."/>
            <person name="Ivanova N."/>
            <person name="Mavromatis K."/>
            <person name="Mikhailova N."/>
            <person name="Pati A."/>
            <person name="Chen A."/>
            <person name="Palaniappan K."/>
            <person name="Land M."/>
            <person name="Hauser L."/>
            <person name="Chang Y.J."/>
            <person name="Jeffries C.D."/>
            <person name="Rohde M."/>
            <person name="Spring S."/>
            <person name="Sikorski J."/>
            <person name="Goker M."/>
            <person name="Woyke T."/>
            <person name="Bristow J."/>
            <person name="Eisen J.A."/>
            <person name="Markowitz V."/>
            <person name="Hugenholtz P."/>
            <person name="Kyrpides N.C."/>
            <person name="Klenk H.P."/>
        </authorList>
    </citation>
    <scope>NUCLEOTIDE SEQUENCE [LARGE SCALE GENOMIC DNA]</scope>
    <source>
        <strain evidence="9">ATCC BAA-1034 / DSM 16646 / JW/IW-1228P</strain>
    </source>
</reference>
<dbReference type="InterPro" id="IPR022781">
    <property type="entry name" value="Flagellar_biosynth_FliO"/>
</dbReference>
<dbReference type="GO" id="GO:0016020">
    <property type="term" value="C:membrane"/>
    <property type="evidence" value="ECO:0007669"/>
    <property type="project" value="InterPro"/>
</dbReference>
<evidence type="ECO:0000256" key="6">
    <source>
        <dbReference type="SAM" id="Phobius"/>
    </source>
</evidence>
<keyword evidence="5 6" id="KW-0472">Membrane</keyword>
<evidence type="ECO:0000256" key="4">
    <source>
        <dbReference type="ARBA" id="ARBA00022989"/>
    </source>
</evidence>
<dbReference type="Proteomes" id="UP000000272">
    <property type="component" value="Chromosome"/>
</dbReference>
<organism evidence="8 9">
    <name type="scientific">Thermosediminibacter oceani (strain ATCC BAA-1034 / DSM 16646 / JW/IW-1228P)</name>
    <dbReference type="NCBI Taxonomy" id="555079"/>
    <lineage>
        <taxon>Bacteria</taxon>
        <taxon>Bacillati</taxon>
        <taxon>Bacillota</taxon>
        <taxon>Clostridia</taxon>
        <taxon>Thermosediminibacterales</taxon>
        <taxon>Thermosediminibacteraceae</taxon>
        <taxon>Thermosediminibacter</taxon>
    </lineage>
</organism>
<feature type="chain" id="PRO_5003127954" description="Flagellar protein" evidence="7">
    <location>
        <begin position="26"/>
        <end position="183"/>
    </location>
</feature>
<feature type="transmembrane region" description="Helical" evidence="6">
    <location>
        <begin position="63"/>
        <end position="85"/>
    </location>
</feature>
<evidence type="ECO:0000256" key="5">
    <source>
        <dbReference type="ARBA" id="ARBA00023136"/>
    </source>
</evidence>
<keyword evidence="7" id="KW-0732">Signal</keyword>
<dbReference type="GO" id="GO:0044781">
    <property type="term" value="P:bacterial-type flagellum organization"/>
    <property type="evidence" value="ECO:0007669"/>
    <property type="project" value="InterPro"/>
</dbReference>
<keyword evidence="9" id="KW-1185">Reference proteome</keyword>
<dbReference type="KEGG" id="toc:Toce_1112"/>
<evidence type="ECO:0008006" key="10">
    <source>
        <dbReference type="Google" id="ProtNLM"/>
    </source>
</evidence>
<protein>
    <recommendedName>
        <fullName evidence="10">Flagellar protein</fullName>
    </recommendedName>
</protein>
<dbReference type="Pfam" id="PF04347">
    <property type="entry name" value="FliO"/>
    <property type="match status" value="1"/>
</dbReference>
<dbReference type="PROSITE" id="PS00387">
    <property type="entry name" value="PPASE"/>
    <property type="match status" value="1"/>
</dbReference>
<dbReference type="eggNOG" id="COG3190">
    <property type="taxonomic scope" value="Bacteria"/>
</dbReference>
<dbReference type="STRING" id="555079.Toce_1112"/>
<evidence type="ECO:0000256" key="1">
    <source>
        <dbReference type="ARBA" id="ARBA00004236"/>
    </source>
</evidence>
<sequence>MKKKYAFYALIILAVLFLGFKGSLAAPGDDGDPIDVNNLKKYSFEKPIDSQQNYSSWQSFLKFAVYFITLVFVCILALIITRWLARLTPYSRWKSKYMEVVDVLHLDSHNRVFIIKSPIGLQVLAASEKEIRLIGKLDEKTAELIYEAENTGNFENRNFANQLDNFLKKIKSFHSIKDGDAKL</sequence>
<evidence type="ECO:0000313" key="9">
    <source>
        <dbReference type="Proteomes" id="UP000000272"/>
    </source>
</evidence>
<evidence type="ECO:0000256" key="2">
    <source>
        <dbReference type="ARBA" id="ARBA00022475"/>
    </source>
</evidence>
<keyword evidence="3 6" id="KW-0812">Transmembrane</keyword>
<evidence type="ECO:0000256" key="7">
    <source>
        <dbReference type="SAM" id="SignalP"/>
    </source>
</evidence>
<gene>
    <name evidence="8" type="ordered locus">Toce_1112</name>
</gene>
<evidence type="ECO:0000256" key="3">
    <source>
        <dbReference type="ARBA" id="ARBA00022692"/>
    </source>
</evidence>